<reference evidence="4" key="1">
    <citation type="submission" date="2014-06" db="EMBL/GenBank/DDBJ databases">
        <authorList>
            <person name="Le Roux Frederique"/>
        </authorList>
    </citation>
    <scope>NUCLEOTIDE SEQUENCE [LARGE SCALE GENOMIC DNA]</scope>
    <source>
        <strain evidence="4">J5-5</strain>
    </source>
</reference>
<name>A0A4R3P2I5_9VIBR</name>
<dbReference type="AlphaFoldDB" id="A0A4R3P2I5"/>
<dbReference type="Proteomes" id="UP000049495">
    <property type="component" value="Unassembled WGS sequence"/>
</dbReference>
<evidence type="ECO:0000313" key="3">
    <source>
        <dbReference type="Proteomes" id="UP000049077"/>
    </source>
</evidence>
<evidence type="ECO:0000313" key="2">
    <source>
        <dbReference type="EMBL" id="CDT10317.1"/>
    </source>
</evidence>
<sequence>MIPLIQIFSNQKCLPVEVVPANEHSSNFSHAVSEMEDRAGHPASFMATNLAIIPLEGDLRIVVQG</sequence>
<evidence type="ECO:0000313" key="1">
    <source>
        <dbReference type="EMBL" id="CDT01669.1"/>
    </source>
</evidence>
<keyword evidence="3" id="KW-1185">Reference proteome</keyword>
<evidence type="ECO:0000313" key="4">
    <source>
        <dbReference type="Proteomes" id="UP000049495"/>
    </source>
</evidence>
<proteinExistence type="predicted"/>
<accession>A0A4R3P2I5</accession>
<protein>
    <submittedName>
        <fullName evidence="2">Uncharacterized protein</fullName>
    </submittedName>
</protein>
<gene>
    <name evidence="1" type="ORF">VCR4J5_1280004</name>
    <name evidence="2" type="ORF">VCR5J5_1450002</name>
</gene>
<comment type="caution">
    <text evidence="2">The sequence shown here is derived from an EMBL/GenBank/DDBJ whole genome shotgun (WGS) entry which is preliminary data.</text>
</comment>
<dbReference type="RefSeq" id="WP_048658861.1">
    <property type="nucleotide sequence ID" value="NZ_CAWMAN010000028.1"/>
</dbReference>
<dbReference type="EMBL" id="CCJV01000052">
    <property type="protein sequence ID" value="CDT10317.1"/>
    <property type="molecule type" value="Genomic_DNA"/>
</dbReference>
<dbReference type="Proteomes" id="UP000049077">
    <property type="component" value="Unassembled WGS sequence"/>
</dbReference>
<reference evidence="2 3" key="2">
    <citation type="submission" date="2014-06" db="EMBL/GenBank/DDBJ databases">
        <authorList>
            <person name="Le Roux F."/>
        </authorList>
    </citation>
    <scope>NUCLEOTIDE SEQUENCE</scope>
    <source>
        <strain evidence="1 3">J5-4</strain>
        <strain evidence="2">J5-5</strain>
    </source>
</reference>
<dbReference type="EMBL" id="CCJX01000033">
    <property type="protein sequence ID" value="CDT01669.1"/>
    <property type="molecule type" value="Genomic_DNA"/>
</dbReference>
<dbReference type="OrthoDB" id="5910004at2"/>
<organism evidence="2 4">
    <name type="scientific">Vibrio crassostreae</name>
    <dbReference type="NCBI Taxonomy" id="246167"/>
    <lineage>
        <taxon>Bacteria</taxon>
        <taxon>Pseudomonadati</taxon>
        <taxon>Pseudomonadota</taxon>
        <taxon>Gammaproteobacteria</taxon>
        <taxon>Vibrionales</taxon>
        <taxon>Vibrionaceae</taxon>
        <taxon>Vibrio</taxon>
    </lineage>
</organism>